<evidence type="ECO:0000313" key="1">
    <source>
        <dbReference type="EMBL" id="MQM06449.1"/>
    </source>
</evidence>
<evidence type="ECO:0000313" key="2">
    <source>
        <dbReference type="Proteomes" id="UP000652761"/>
    </source>
</evidence>
<comment type="caution">
    <text evidence="1">The sequence shown here is derived from an EMBL/GenBank/DDBJ whole genome shotgun (WGS) entry which is preliminary data.</text>
</comment>
<name>A0A843WA94_COLES</name>
<reference evidence="1" key="1">
    <citation type="submission" date="2017-07" db="EMBL/GenBank/DDBJ databases">
        <title>Taro Niue Genome Assembly and Annotation.</title>
        <authorList>
            <person name="Atibalentja N."/>
            <person name="Keating K."/>
            <person name="Fields C.J."/>
        </authorList>
    </citation>
    <scope>NUCLEOTIDE SEQUENCE</scope>
    <source>
        <strain evidence="1">Niue_2</strain>
        <tissue evidence="1">Leaf</tissue>
    </source>
</reference>
<gene>
    <name evidence="1" type="ORF">Taro_039273</name>
</gene>
<organism evidence="1 2">
    <name type="scientific">Colocasia esculenta</name>
    <name type="common">Wild taro</name>
    <name type="synonym">Arum esculentum</name>
    <dbReference type="NCBI Taxonomy" id="4460"/>
    <lineage>
        <taxon>Eukaryota</taxon>
        <taxon>Viridiplantae</taxon>
        <taxon>Streptophyta</taxon>
        <taxon>Embryophyta</taxon>
        <taxon>Tracheophyta</taxon>
        <taxon>Spermatophyta</taxon>
        <taxon>Magnoliopsida</taxon>
        <taxon>Liliopsida</taxon>
        <taxon>Araceae</taxon>
        <taxon>Aroideae</taxon>
        <taxon>Colocasieae</taxon>
        <taxon>Colocasia</taxon>
    </lineage>
</organism>
<keyword evidence="2" id="KW-1185">Reference proteome</keyword>
<dbReference type="Proteomes" id="UP000652761">
    <property type="component" value="Unassembled WGS sequence"/>
</dbReference>
<protein>
    <submittedName>
        <fullName evidence="1">Uncharacterized protein</fullName>
    </submittedName>
</protein>
<proteinExistence type="predicted"/>
<dbReference type="EMBL" id="NMUH01003629">
    <property type="protein sequence ID" value="MQM06449.1"/>
    <property type="molecule type" value="Genomic_DNA"/>
</dbReference>
<accession>A0A843WA94</accession>
<sequence length="12" mass="1529">MCTWFPCTWRVV</sequence>